<gene>
    <name evidence="2" type="ORF">C7S20_18690</name>
</gene>
<reference evidence="3" key="1">
    <citation type="submission" date="2018-03" db="EMBL/GenBank/DDBJ databases">
        <title>Gramella fulva sp. nov., isolated from a dry surface of tidal flat.</title>
        <authorList>
            <person name="Hwang S.H."/>
            <person name="Hwang W.M."/>
            <person name="Kang K."/>
            <person name="Ahn T.-Y."/>
        </authorList>
    </citation>
    <scope>NUCLEOTIDE SEQUENCE [LARGE SCALE GENOMIC DNA]</scope>
    <source>
        <strain evidence="3">SH35</strain>
    </source>
</reference>
<evidence type="ECO:0000313" key="2">
    <source>
        <dbReference type="EMBL" id="AVR47114.1"/>
    </source>
</evidence>
<feature type="domain" description="DUF5077" evidence="1">
    <location>
        <begin position="52"/>
        <end position="172"/>
    </location>
</feature>
<dbReference type="Proteomes" id="UP000241507">
    <property type="component" value="Chromosome"/>
</dbReference>
<keyword evidence="3" id="KW-1185">Reference proteome</keyword>
<name>A0A2R3ZA85_9FLAO</name>
<dbReference type="EMBL" id="CP028136">
    <property type="protein sequence ID" value="AVR47114.1"/>
    <property type="molecule type" value="Genomic_DNA"/>
</dbReference>
<dbReference type="InterPro" id="IPR031712">
    <property type="entry name" value="DUF5077"/>
</dbReference>
<dbReference type="Pfam" id="PF16871">
    <property type="entry name" value="DUF5077"/>
    <property type="match status" value="1"/>
</dbReference>
<accession>A0A2R3ZA85</accession>
<protein>
    <submittedName>
        <fullName evidence="2">Nematoblast specific protein</fullName>
    </submittedName>
</protein>
<evidence type="ECO:0000313" key="3">
    <source>
        <dbReference type="Proteomes" id="UP000241507"/>
    </source>
</evidence>
<proteinExistence type="predicted"/>
<dbReference type="AlphaFoldDB" id="A0A2R3ZA85"/>
<dbReference type="Pfam" id="PF11958">
    <property type="entry name" value="DUF3472"/>
    <property type="match status" value="1"/>
</dbReference>
<organism evidence="2 3">
    <name type="scientific">Christiangramia fulva</name>
    <dbReference type="NCBI Taxonomy" id="2126553"/>
    <lineage>
        <taxon>Bacteria</taxon>
        <taxon>Pseudomonadati</taxon>
        <taxon>Bacteroidota</taxon>
        <taxon>Flavobacteriia</taxon>
        <taxon>Flavobacteriales</taxon>
        <taxon>Flavobacteriaceae</taxon>
        <taxon>Christiangramia</taxon>
    </lineage>
</organism>
<dbReference type="InterPro" id="IPR021862">
    <property type="entry name" value="DUF3472"/>
</dbReference>
<evidence type="ECO:0000259" key="1">
    <source>
        <dbReference type="Pfam" id="PF16871"/>
    </source>
</evidence>
<dbReference type="PROSITE" id="PS51257">
    <property type="entry name" value="PROKAR_LIPOPROTEIN"/>
    <property type="match status" value="1"/>
</dbReference>
<sequence>MIKSSNCHIGNLKFRRLIISLLILGSIACKPDTIYDSGDRSKSPEISLSVRIPAGGNSWVVNDLERNQFLITNSGIHNWTNTKDVIRIYFYSEVATKVRMGLNIKVPSGTSVIRLGLDGSMNDYEFNNESYRDMYVDEFYLDKPGYHYFEFQGVSKTGTYIADINEVLLGGSISDEDIHFVAKEENFYFGRRGPSVHLTYEQPEGKDVIFFYNELTVPEGKDKIGSYFMANGFAEGYFGMQVNSSQERRILFSVWSPYQTDDPDNVPDDARVQLLSKGENVITGRFGNEGSGGQSYLVYGWKPNLTYQFLLKGTPNNDNSTTYSAYFKNIQEEDWKFIAAFRRPQINSYLTRLHSFLENFNPDTGNLTREVLLGNQWIFDTNGNWTELSKAKFTTDDTGRSNIRLDFKGGVEGKRFFLKNTGFFTGYTEIEKDFSRGLNNKNPGIDLSKFEN</sequence>
<dbReference type="KEGG" id="grs:C7S20_18690"/>